<evidence type="ECO:0000256" key="1">
    <source>
        <dbReference type="ARBA" id="ARBA00004123"/>
    </source>
</evidence>
<proteinExistence type="inferred from homology"/>
<dbReference type="SUPFAM" id="SSF75553">
    <property type="entry name" value="Smc hinge domain"/>
    <property type="match status" value="1"/>
</dbReference>
<feature type="coiled-coil region" evidence="11">
    <location>
        <begin position="678"/>
        <end position="815"/>
    </location>
</feature>
<evidence type="ECO:0000256" key="10">
    <source>
        <dbReference type="PIRNR" id="PIRNR005719"/>
    </source>
</evidence>
<dbReference type="Pfam" id="PF06470">
    <property type="entry name" value="SMC_hinge"/>
    <property type="match status" value="1"/>
</dbReference>
<dbReference type="PANTHER" id="PTHR18937">
    <property type="entry name" value="STRUCTURAL MAINTENANCE OF CHROMOSOMES SMC FAMILY MEMBER"/>
    <property type="match status" value="1"/>
</dbReference>
<keyword evidence="5" id="KW-0132">Cell division</keyword>
<dbReference type="PIRSF" id="PIRSF005719">
    <property type="entry name" value="SMC"/>
    <property type="match status" value="1"/>
</dbReference>
<feature type="coiled-coil region" evidence="11">
    <location>
        <begin position="841"/>
        <end position="931"/>
    </location>
</feature>
<dbReference type="GO" id="GO:0007062">
    <property type="term" value="P:sister chromatid cohesion"/>
    <property type="evidence" value="ECO:0007669"/>
    <property type="project" value="InterPro"/>
</dbReference>
<evidence type="ECO:0000256" key="11">
    <source>
        <dbReference type="SAM" id="Coils"/>
    </source>
</evidence>
<dbReference type="SUPFAM" id="SSF52540">
    <property type="entry name" value="P-loop containing nucleoside triphosphate hydrolases"/>
    <property type="match status" value="1"/>
</dbReference>
<evidence type="ECO:0000256" key="7">
    <source>
        <dbReference type="ARBA" id="ARBA00023054"/>
    </source>
</evidence>
<evidence type="ECO:0000256" key="8">
    <source>
        <dbReference type="ARBA" id="ARBA00023242"/>
    </source>
</evidence>
<dbReference type="Proteomes" id="UP000094527">
    <property type="component" value="Unassembled WGS sequence"/>
</dbReference>
<dbReference type="Gene3D" id="1.20.1060.20">
    <property type="match status" value="1"/>
</dbReference>
<keyword evidence="6" id="KW-0498">Mitosis</keyword>
<dbReference type="CDD" id="cd03275">
    <property type="entry name" value="ABC_SMC1_euk"/>
    <property type="match status" value="1"/>
</dbReference>
<dbReference type="Gene3D" id="3.30.70.1620">
    <property type="match status" value="1"/>
</dbReference>
<evidence type="ECO:0000256" key="6">
    <source>
        <dbReference type="ARBA" id="ARBA00022776"/>
    </source>
</evidence>
<dbReference type="InterPro" id="IPR010935">
    <property type="entry name" value="SMC_hinge"/>
</dbReference>
<dbReference type="Pfam" id="PF02463">
    <property type="entry name" value="SMC_N"/>
    <property type="match status" value="1"/>
</dbReference>
<reference evidence="14 15" key="1">
    <citation type="journal article" date="2016" name="Genome Biol. Evol.">
        <title>Gene Family Evolution Reflects Adaptation to Soil Environmental Stressors in the Genome of the Collembolan Orchesella cincta.</title>
        <authorList>
            <person name="Faddeeva-Vakhrusheva A."/>
            <person name="Derks M.F."/>
            <person name="Anvar S.Y."/>
            <person name="Agamennone V."/>
            <person name="Suring W."/>
            <person name="Smit S."/>
            <person name="van Straalen N.M."/>
            <person name="Roelofs D."/>
        </authorList>
    </citation>
    <scope>NUCLEOTIDE SEQUENCE [LARGE SCALE GENOMIC DNA]</scope>
    <source>
        <tissue evidence="14">Mixed pool</tissue>
    </source>
</reference>
<feature type="compositionally biased region" description="Basic and acidic residues" evidence="12">
    <location>
        <begin position="280"/>
        <end position="293"/>
    </location>
</feature>
<dbReference type="SMART" id="SM00968">
    <property type="entry name" value="SMC_hinge"/>
    <property type="match status" value="1"/>
</dbReference>
<feature type="coiled-coil region" evidence="11">
    <location>
        <begin position="308"/>
        <end position="356"/>
    </location>
</feature>
<dbReference type="Gene3D" id="3.40.50.300">
    <property type="entry name" value="P-loop containing nucleotide triphosphate hydrolases"/>
    <property type="match status" value="2"/>
</dbReference>
<keyword evidence="8 10" id="KW-0539">Nucleus</keyword>
<evidence type="ECO:0000256" key="4">
    <source>
        <dbReference type="ARBA" id="ARBA00022454"/>
    </source>
</evidence>
<evidence type="ECO:0000259" key="13">
    <source>
        <dbReference type="SMART" id="SM00968"/>
    </source>
</evidence>
<feature type="region of interest" description="Disordered" evidence="12">
    <location>
        <begin position="263"/>
        <end position="293"/>
    </location>
</feature>
<dbReference type="InterPro" id="IPR003395">
    <property type="entry name" value="RecF/RecN/SMC_N"/>
</dbReference>
<evidence type="ECO:0000256" key="3">
    <source>
        <dbReference type="ARBA" id="ARBA00005597"/>
    </source>
</evidence>
<dbReference type="GO" id="GO:0003677">
    <property type="term" value="F:DNA binding"/>
    <property type="evidence" value="ECO:0007669"/>
    <property type="project" value="TreeGrafter"/>
</dbReference>
<keyword evidence="4" id="KW-0158">Chromosome</keyword>
<dbReference type="PANTHER" id="PTHR18937:SF12">
    <property type="entry name" value="STRUCTURAL MAINTENANCE OF CHROMOSOMES PROTEIN"/>
    <property type="match status" value="1"/>
</dbReference>
<organism evidence="14 15">
    <name type="scientific">Orchesella cincta</name>
    <name type="common">Springtail</name>
    <name type="synonym">Podura cincta</name>
    <dbReference type="NCBI Taxonomy" id="48709"/>
    <lineage>
        <taxon>Eukaryota</taxon>
        <taxon>Metazoa</taxon>
        <taxon>Ecdysozoa</taxon>
        <taxon>Arthropoda</taxon>
        <taxon>Hexapoda</taxon>
        <taxon>Collembola</taxon>
        <taxon>Entomobryomorpha</taxon>
        <taxon>Entomobryoidea</taxon>
        <taxon>Orchesellidae</taxon>
        <taxon>Orchesellinae</taxon>
        <taxon>Orchesella</taxon>
    </lineage>
</organism>
<gene>
    <name evidence="14" type="ORF">Ocin01_09394</name>
</gene>
<sequence>MPCTLKYIDVENFKSYKGFVRIGPLHPFNAVIGPNGSGKSNFMDAISFVMGERTSSLRVKRLSDLIHGASVGNPVSRTASVTAVIELDDGNRTEKKFSRIVQGSSSEYRIDGDIVGQQQYSSQLESLGINVKAKNFLVFQGAVENIAMKNPKERTALFEEISGSGSLKEEYERAKAEMLKAEEDTQFTYLKKKGIAAERKEAKLEKEEAEKYQRLKDDYRDKEVELHLFKLHYIEQDIEKLQEDMEERQEELEKIEKKKEKMDAELRDKKRELGNLNRDLAGRESGQREKERELNARRPEFIKAKENVAHIKKKLESAKKSLDQAMKAKEAHENDIEELRTQVEEVEALEKEYLERTASEGQSQGQDITLQDNQLREYWDLKKEVQEKSRVQISKLSSVNRLQKDDQELLDSLTRQKVDLDNKMKQLTHEISESTKRVEKLGEHIRTYEQSLEEQRRIRQELKSEVHTSKDKLQFLQKNLDDVNMKLGDARVDKHEEARRKKKQEIVETFKSHFPGVYDRMINMCHPRHSKYKVAVTKVMGKYMEAIVVDTEKTARSCIQYLKEQMLEPETFLPLDNIDAKPIRERLRNIRDPPNVHLLYDILDFKPKEIHKAVLFSTNNALVCESQDDANRVAYDLEPGQRFDAVALDGTFFTRSGIMSGGTLDLLKKAQRWDDKHLTKLKQDKDRISEELREAMKKSRKESELNTVEQQIQGLETRHKYAKGDRETTMKQIQSLHKQQEETRLELDKCNSRIKETESRISQRDEEIQSLKTKLNTIEDSCFSSFCRQIGVSNIRQYEERELRTQQEREQKRVEFQNQKEQIMSQIDFEQSRAESVGGNVSRWEKTISELEETLQEKQDKEKETRGDVDRLVQMFENIKKDISEMKAEIEKKEEDIGKSRREVGTAAKEIQQTQKVISQLESRQDQKRSEKHSLLKHCKISDIRIPFDKGSLDEIETDGTASQDSAADGDPGASSQNIYAKEAKLKINYKQLPRDLFNLGHDEIKKAGDGLNRKLLDLHNTLVKIQAPNMKATQKLESAREKLLETNEEFDNARKRAKSAKLAFEKVKNERHKRFMMCYDHVASSIDGIYKALAQNQSAQAILGPENPEEPYLDGISYNCVAPGKRFQSMSNLSGGEKTVAALALLFAIHSYQPAPFFVLDEIDAALDNTNIGKVATYIRQSTGELQIIVISLKEEFYSHADALIGVAPDASPGDCVVSKVYSLDLSEYLIAPT</sequence>
<keyword evidence="15" id="KW-1185">Reference proteome</keyword>
<dbReference type="InterPro" id="IPR036277">
    <property type="entry name" value="SMC_hinge_sf"/>
</dbReference>
<feature type="domain" description="SMC hinge" evidence="13">
    <location>
        <begin position="515"/>
        <end position="634"/>
    </location>
</feature>
<dbReference type="GO" id="GO:0005634">
    <property type="term" value="C:nucleus"/>
    <property type="evidence" value="ECO:0007669"/>
    <property type="project" value="UniProtKB-SubCell"/>
</dbReference>
<feature type="coiled-coil region" evidence="11">
    <location>
        <begin position="410"/>
        <end position="479"/>
    </location>
</feature>
<keyword evidence="9" id="KW-0131">Cell cycle</keyword>
<dbReference type="STRING" id="48709.A0A1D2MW39"/>
<accession>A0A1D2MW39</accession>
<comment type="caution">
    <text evidence="14">The sequence shown here is derived from an EMBL/GenBank/DDBJ whole genome shotgun (WGS) entry which is preliminary data.</text>
</comment>
<evidence type="ECO:0000256" key="5">
    <source>
        <dbReference type="ARBA" id="ARBA00022618"/>
    </source>
</evidence>
<evidence type="ECO:0000313" key="15">
    <source>
        <dbReference type="Proteomes" id="UP000094527"/>
    </source>
</evidence>
<protein>
    <recommendedName>
        <fullName evidence="10">Structural maintenance of chromosomes protein</fullName>
    </recommendedName>
</protein>
<dbReference type="GO" id="GO:0008278">
    <property type="term" value="C:cohesin complex"/>
    <property type="evidence" value="ECO:0007669"/>
    <property type="project" value="InterPro"/>
</dbReference>
<comment type="similarity">
    <text evidence="3">Belongs to the SMC family. SMC1 subfamily.</text>
</comment>
<comment type="subcellular location">
    <subcellularLocation>
        <location evidence="2">Chromosome</location>
    </subcellularLocation>
    <subcellularLocation>
        <location evidence="1 10">Nucleus</location>
    </subcellularLocation>
</comment>
<feature type="region of interest" description="Disordered" evidence="12">
    <location>
        <begin position="955"/>
        <end position="976"/>
    </location>
</feature>
<name>A0A1D2MW39_ORCCI</name>
<dbReference type="InterPro" id="IPR028468">
    <property type="entry name" value="Smc1_ABC"/>
</dbReference>
<dbReference type="AlphaFoldDB" id="A0A1D2MW39"/>
<feature type="compositionally biased region" description="Basic and acidic residues" evidence="12">
    <location>
        <begin position="263"/>
        <end position="273"/>
    </location>
</feature>
<dbReference type="EMBL" id="LJIJ01000457">
    <property type="protein sequence ID" value="ODM97279.1"/>
    <property type="molecule type" value="Genomic_DNA"/>
</dbReference>
<evidence type="ECO:0000313" key="14">
    <source>
        <dbReference type="EMBL" id="ODM97279.1"/>
    </source>
</evidence>
<dbReference type="GO" id="GO:0051301">
    <property type="term" value="P:cell division"/>
    <property type="evidence" value="ECO:0007669"/>
    <property type="project" value="UniProtKB-KW"/>
</dbReference>
<evidence type="ECO:0000256" key="2">
    <source>
        <dbReference type="ARBA" id="ARBA00004286"/>
    </source>
</evidence>
<evidence type="ECO:0000256" key="9">
    <source>
        <dbReference type="ARBA" id="ARBA00023306"/>
    </source>
</evidence>
<feature type="coiled-coil region" evidence="11">
    <location>
        <begin position="1030"/>
        <end position="1071"/>
    </location>
</feature>
<dbReference type="Gene3D" id="1.20.120.330">
    <property type="entry name" value="Nucleotidyltransferases domain 2"/>
    <property type="match status" value="1"/>
</dbReference>
<dbReference type="OrthoDB" id="413649at2759"/>
<dbReference type="InterPro" id="IPR024704">
    <property type="entry name" value="SMC"/>
</dbReference>
<dbReference type="FunFam" id="3.40.50.300:FF:000564">
    <property type="entry name" value="Structural maintenance of chromosomes 1A"/>
    <property type="match status" value="1"/>
</dbReference>
<dbReference type="InterPro" id="IPR027417">
    <property type="entry name" value="P-loop_NTPase"/>
</dbReference>
<dbReference type="OMA" id="KHMDFQR"/>
<dbReference type="GO" id="GO:0005524">
    <property type="term" value="F:ATP binding"/>
    <property type="evidence" value="ECO:0007669"/>
    <property type="project" value="InterPro"/>
</dbReference>
<keyword evidence="7 11" id="KW-0175">Coiled coil</keyword>
<evidence type="ECO:0000256" key="12">
    <source>
        <dbReference type="SAM" id="MobiDB-lite"/>
    </source>
</evidence>
<dbReference type="FunFam" id="1.20.1060.20:FF:000001">
    <property type="entry name" value="Structural maintenance of chromosomes 1A"/>
    <property type="match status" value="1"/>
</dbReference>
<dbReference type="GO" id="GO:0016887">
    <property type="term" value="F:ATP hydrolysis activity"/>
    <property type="evidence" value="ECO:0007669"/>
    <property type="project" value="InterPro"/>
</dbReference>